<feature type="transmembrane region" description="Helical" evidence="5">
    <location>
        <begin position="63"/>
        <end position="83"/>
    </location>
</feature>
<evidence type="ECO:0000313" key="7">
    <source>
        <dbReference type="Proteomes" id="UP000807025"/>
    </source>
</evidence>
<evidence type="ECO:0000256" key="2">
    <source>
        <dbReference type="ARBA" id="ARBA00022692"/>
    </source>
</evidence>
<evidence type="ECO:0000256" key="5">
    <source>
        <dbReference type="SAM" id="Phobius"/>
    </source>
</evidence>
<evidence type="ECO:0000313" key="6">
    <source>
        <dbReference type="EMBL" id="KAF9488925.1"/>
    </source>
</evidence>
<proteinExistence type="predicted"/>
<name>A0A9P5ZLR3_PLEER</name>
<dbReference type="GO" id="GO:0004930">
    <property type="term" value="F:G protein-coupled receptor activity"/>
    <property type="evidence" value="ECO:0007669"/>
    <property type="project" value="TreeGrafter"/>
</dbReference>
<protein>
    <submittedName>
        <fullName evidence="6">Uncharacterized protein</fullName>
    </submittedName>
</protein>
<dbReference type="PANTHER" id="PTHR23112">
    <property type="entry name" value="G PROTEIN-COUPLED RECEPTOR 157-RELATED"/>
    <property type="match status" value="1"/>
</dbReference>
<feature type="transmembrane region" description="Helical" evidence="5">
    <location>
        <begin position="223"/>
        <end position="239"/>
    </location>
</feature>
<dbReference type="GO" id="GO:0005886">
    <property type="term" value="C:plasma membrane"/>
    <property type="evidence" value="ECO:0007669"/>
    <property type="project" value="TreeGrafter"/>
</dbReference>
<dbReference type="GO" id="GO:0007189">
    <property type="term" value="P:adenylate cyclase-activating G protein-coupled receptor signaling pathway"/>
    <property type="evidence" value="ECO:0007669"/>
    <property type="project" value="TreeGrafter"/>
</dbReference>
<accession>A0A9P5ZLR3</accession>
<sequence length="393" mass="43013">MDAFSPLRKRSSITLEQADALGVLAYACTIPGTILCFLVLLAYGAAALSPKGRPHLDRVSFRLLCYSLFFNILYGIAFSVTAAQTGPGSLCNFGAFAVNFTLNFATFFTTCIAINLQLVLVHRVNGKAMEKYYVIIVTILSIVLTVPAFGLNQFGWDEANYTSWFKNPDHHTKGQWLIGTPSFWIALAAELFLHTSGATGHRSEASSSAQTMLSIQARKYRGVILRIALYPMVSLLINYPTVGLDIFGSVKGVHTELDFRLLVADLVLYGLRPFAYALLACNDPSFVRAVQDIRGVKVPTSESSGETDTMSRLRFASQRPTNSTFPGGAELTVNLELQTVSHGDDISMDKGGKSGMFIHEESGISTGRLAAKADARRTLTESEWDDKTFECQL</sequence>
<evidence type="ECO:0000256" key="3">
    <source>
        <dbReference type="ARBA" id="ARBA00022989"/>
    </source>
</evidence>
<dbReference type="PANTHER" id="PTHR23112:SF0">
    <property type="entry name" value="TRANSMEMBRANE PROTEIN 116"/>
    <property type="match status" value="1"/>
</dbReference>
<comment type="subcellular location">
    <subcellularLocation>
        <location evidence="1">Membrane</location>
        <topology evidence="1">Multi-pass membrane protein</topology>
    </subcellularLocation>
</comment>
<feature type="transmembrane region" description="Helical" evidence="5">
    <location>
        <begin position="132"/>
        <end position="154"/>
    </location>
</feature>
<organism evidence="6 7">
    <name type="scientific">Pleurotus eryngii</name>
    <name type="common">Boletus of the steppes</name>
    <dbReference type="NCBI Taxonomy" id="5323"/>
    <lineage>
        <taxon>Eukaryota</taxon>
        <taxon>Fungi</taxon>
        <taxon>Dikarya</taxon>
        <taxon>Basidiomycota</taxon>
        <taxon>Agaricomycotina</taxon>
        <taxon>Agaricomycetes</taxon>
        <taxon>Agaricomycetidae</taxon>
        <taxon>Agaricales</taxon>
        <taxon>Pleurotineae</taxon>
        <taxon>Pleurotaceae</taxon>
        <taxon>Pleurotus</taxon>
    </lineage>
</organism>
<reference evidence="6" key="1">
    <citation type="submission" date="2020-11" db="EMBL/GenBank/DDBJ databases">
        <authorList>
            <consortium name="DOE Joint Genome Institute"/>
            <person name="Ahrendt S."/>
            <person name="Riley R."/>
            <person name="Andreopoulos W."/>
            <person name="Labutti K."/>
            <person name="Pangilinan J."/>
            <person name="Ruiz-Duenas F.J."/>
            <person name="Barrasa J.M."/>
            <person name="Sanchez-Garcia M."/>
            <person name="Camarero S."/>
            <person name="Miyauchi S."/>
            <person name="Serrano A."/>
            <person name="Linde D."/>
            <person name="Babiker R."/>
            <person name="Drula E."/>
            <person name="Ayuso-Fernandez I."/>
            <person name="Pacheco R."/>
            <person name="Padilla G."/>
            <person name="Ferreira P."/>
            <person name="Barriuso J."/>
            <person name="Kellner H."/>
            <person name="Castanera R."/>
            <person name="Alfaro M."/>
            <person name="Ramirez L."/>
            <person name="Pisabarro A.G."/>
            <person name="Kuo A."/>
            <person name="Tritt A."/>
            <person name="Lipzen A."/>
            <person name="He G."/>
            <person name="Yan M."/>
            <person name="Ng V."/>
            <person name="Cullen D."/>
            <person name="Martin F."/>
            <person name="Rosso M.-N."/>
            <person name="Henrissat B."/>
            <person name="Hibbett D."/>
            <person name="Martinez A.T."/>
            <person name="Grigoriev I.V."/>
        </authorList>
    </citation>
    <scope>NUCLEOTIDE SEQUENCE</scope>
    <source>
        <strain evidence="6">ATCC 90797</strain>
    </source>
</reference>
<evidence type="ECO:0000256" key="1">
    <source>
        <dbReference type="ARBA" id="ARBA00004141"/>
    </source>
</evidence>
<feature type="transmembrane region" description="Helical" evidence="5">
    <location>
        <begin position="20"/>
        <end position="43"/>
    </location>
</feature>
<feature type="transmembrane region" description="Helical" evidence="5">
    <location>
        <begin position="174"/>
        <end position="193"/>
    </location>
</feature>
<dbReference type="EMBL" id="MU154691">
    <property type="protein sequence ID" value="KAF9488925.1"/>
    <property type="molecule type" value="Genomic_DNA"/>
</dbReference>
<evidence type="ECO:0000256" key="4">
    <source>
        <dbReference type="ARBA" id="ARBA00023136"/>
    </source>
</evidence>
<dbReference type="AlphaFoldDB" id="A0A9P5ZLR3"/>
<keyword evidence="4 5" id="KW-0472">Membrane</keyword>
<keyword evidence="2 5" id="KW-0812">Transmembrane</keyword>
<feature type="transmembrane region" description="Helical" evidence="5">
    <location>
        <begin position="259"/>
        <end position="279"/>
    </location>
</feature>
<dbReference type="Proteomes" id="UP000807025">
    <property type="component" value="Unassembled WGS sequence"/>
</dbReference>
<comment type="caution">
    <text evidence="6">The sequence shown here is derived from an EMBL/GenBank/DDBJ whole genome shotgun (WGS) entry which is preliminary data.</text>
</comment>
<keyword evidence="7" id="KW-1185">Reference proteome</keyword>
<feature type="transmembrane region" description="Helical" evidence="5">
    <location>
        <begin position="95"/>
        <end position="120"/>
    </location>
</feature>
<dbReference type="OrthoDB" id="3251871at2759"/>
<gene>
    <name evidence="6" type="ORF">BDN71DRAFT_1456798</name>
</gene>
<keyword evidence="3 5" id="KW-1133">Transmembrane helix</keyword>
<dbReference type="Gene3D" id="1.20.1070.10">
    <property type="entry name" value="Rhodopsin 7-helix transmembrane proteins"/>
    <property type="match status" value="1"/>
</dbReference>